<evidence type="ECO:0000313" key="2">
    <source>
        <dbReference type="Proteomes" id="UP000095751"/>
    </source>
</evidence>
<dbReference type="EMBL" id="KV784353">
    <property type="protein sequence ID" value="OEU23505.1"/>
    <property type="molecule type" value="Genomic_DNA"/>
</dbReference>
<keyword evidence="2" id="KW-1185">Reference proteome</keyword>
<accession>A0A1E7FZD8</accession>
<reference evidence="1 2" key="1">
    <citation type="submission" date="2016-09" db="EMBL/GenBank/DDBJ databases">
        <title>Extensive genetic diversity and differential bi-allelic expression allows diatom success in the polar Southern Ocean.</title>
        <authorList>
            <consortium name="DOE Joint Genome Institute"/>
            <person name="Mock T."/>
            <person name="Otillar R.P."/>
            <person name="Strauss J."/>
            <person name="Dupont C."/>
            <person name="Frickenhaus S."/>
            <person name="Maumus F."/>
            <person name="Mcmullan M."/>
            <person name="Sanges R."/>
            <person name="Schmutz J."/>
            <person name="Toseland A."/>
            <person name="Valas R."/>
            <person name="Veluchamy A."/>
            <person name="Ward B.J."/>
            <person name="Allen A."/>
            <person name="Barry K."/>
            <person name="Falciatore A."/>
            <person name="Ferrante M."/>
            <person name="Fortunato A.E."/>
            <person name="Gloeckner G."/>
            <person name="Gruber A."/>
            <person name="Hipkin R."/>
            <person name="Janech M."/>
            <person name="Kroth P."/>
            <person name="Leese F."/>
            <person name="Lindquist E."/>
            <person name="Lyon B.R."/>
            <person name="Martin J."/>
            <person name="Mayer C."/>
            <person name="Parker M."/>
            <person name="Quesneville H."/>
            <person name="Raymond J."/>
            <person name="Uhlig C."/>
            <person name="Valentin K.U."/>
            <person name="Worden A.Z."/>
            <person name="Armbrust E.V."/>
            <person name="Bowler C."/>
            <person name="Green B."/>
            <person name="Moulton V."/>
            <person name="Van Oosterhout C."/>
            <person name="Grigoriev I."/>
        </authorList>
    </citation>
    <scope>NUCLEOTIDE SEQUENCE [LARGE SCALE GENOMIC DNA]</scope>
    <source>
        <strain evidence="1 2">CCMP1102</strain>
    </source>
</reference>
<sequence>MNISNEGSVNAKRGWNVKGKITTLLFGVACYIQGKQLVALPSLMTTTVEYTQHVRPTFKEILEASNPQSDKLWRHHYERYYERWLASYRDIDNFRMVEIGAKEGASLGVWAKYFTNPSLILGLAYGASMDDLEKVKSDALKAGVLNAGSLLIMEGDQGSKEVLKKICEKGPYHIIVDDGSHYPPHMVLGFAELFRDCLVPGGLYVIEDLETNYWKKGKKIYGYPVSGGIGKTVSAKDSAVEKFKQLIDVLPRYQLNVEDFTILPGDELICSIEFGMNIMAFHKCTEQHLFDRPETAPFGSVLNITMYEEHIKEARSTNARDFFNSAY</sequence>
<organism evidence="1 2">
    <name type="scientific">Fragilariopsis cylindrus CCMP1102</name>
    <dbReference type="NCBI Taxonomy" id="635003"/>
    <lineage>
        <taxon>Eukaryota</taxon>
        <taxon>Sar</taxon>
        <taxon>Stramenopiles</taxon>
        <taxon>Ochrophyta</taxon>
        <taxon>Bacillariophyta</taxon>
        <taxon>Bacillariophyceae</taxon>
        <taxon>Bacillariophycidae</taxon>
        <taxon>Bacillariales</taxon>
        <taxon>Bacillariaceae</taxon>
        <taxon>Fragilariopsis</taxon>
    </lineage>
</organism>
<gene>
    <name evidence="1" type="ORF">FRACYDRAFT_233675</name>
</gene>
<name>A0A1E7FZD8_9STRA</name>
<dbReference type="InterPro" id="IPR029063">
    <property type="entry name" value="SAM-dependent_MTases_sf"/>
</dbReference>
<evidence type="ECO:0008006" key="3">
    <source>
        <dbReference type="Google" id="ProtNLM"/>
    </source>
</evidence>
<dbReference type="SUPFAM" id="SSF53335">
    <property type="entry name" value="S-adenosyl-L-methionine-dependent methyltransferases"/>
    <property type="match status" value="1"/>
</dbReference>
<dbReference type="OrthoDB" id="407477at2759"/>
<evidence type="ECO:0000313" key="1">
    <source>
        <dbReference type="EMBL" id="OEU23505.1"/>
    </source>
</evidence>
<proteinExistence type="predicted"/>
<protein>
    <recommendedName>
        <fullName evidence="3">S-adenosyl-L-methionine-dependent methyltransferase</fullName>
    </recommendedName>
</protein>
<dbReference type="AlphaFoldDB" id="A0A1E7FZD8"/>
<dbReference type="KEGG" id="fcy:FRACYDRAFT_233675"/>
<dbReference type="Gene3D" id="3.40.50.150">
    <property type="entry name" value="Vaccinia Virus protein VP39"/>
    <property type="match status" value="1"/>
</dbReference>
<dbReference type="Proteomes" id="UP000095751">
    <property type="component" value="Unassembled WGS sequence"/>
</dbReference>
<dbReference type="InParanoid" id="A0A1E7FZD8"/>